<feature type="non-terminal residue" evidence="1">
    <location>
        <position position="1"/>
    </location>
</feature>
<reference evidence="1" key="2">
    <citation type="journal article" date="2023" name="BMC Genomics">
        <title>Pest status, molecular evolution, and epigenetic factors derived from the genome assembly of Frankliniella fusca, a thysanopteran phytovirus vector.</title>
        <authorList>
            <person name="Catto M.A."/>
            <person name="Labadie P.E."/>
            <person name="Jacobson A.L."/>
            <person name="Kennedy G.G."/>
            <person name="Srinivasan R."/>
            <person name="Hunt B.G."/>
        </authorList>
    </citation>
    <scope>NUCLEOTIDE SEQUENCE</scope>
    <source>
        <strain evidence="1">PL_HMW_Pooled</strain>
    </source>
</reference>
<protein>
    <submittedName>
        <fullName evidence="1">Mediator of RNA polymerase II transcription subunit 7</fullName>
    </submittedName>
</protein>
<sequence length="609" mass="69360">HANIVALTEAIKLFVKDNEVTVQQLSSLVFKVDGTDDGNMNLTFPELPTESALLPLKESPTASPAAKKLVLSPSSAAVAARVGAGRKFHSPQARRGLEVCFSGSGFQEAALHPVSETDSSIRMPEEEPLQSIPEEFEEETGPMVKNRLKRALIEGLDNVTSDELEQYLNTIARDFAIMKAPNVAVTDPHFIDYLNETAWLLQLGKDNQKVVRDVEYVDGSTMCRVEFMSADFASHFKEKGIIYDRCKLHLVQEMLAASSFATPTVKISNLPKFFHEPHFKNFMKERADLSKEIVIQIKEDNPNERTCLAEFCDSDYAMKVRKEEIIYDRQKLHMEQHQQVNTIDISILKFENLPSFFHKAHFETFLNEIGYFYNLDNFIMDINSHSAGERSCVVEFSSATTGSQFLYFKPLVYGNAILHVECTTAPQNDKDKDWQDTEAEATTDDFLDSPTKADSLKVFEDISESLSTLHNIKVFVVQCFDRYRNLSRTHLAEKNKPSTSWVYFKDMARLRGESVRQNKSPMKMKMTPTKVISTKAKVVHSNPNRKKRDSNGHTAQKITWTDAAICHLIDQRRTLKAKFDSSSYRNAALWEKNIIWYSCELWYIHSKAV</sequence>
<comment type="caution">
    <text evidence="1">The sequence shown here is derived from an EMBL/GenBank/DDBJ whole genome shotgun (WGS) entry which is preliminary data.</text>
</comment>
<name>A0AAE1LHT9_9NEOP</name>
<reference evidence="1" key="1">
    <citation type="submission" date="2021-07" db="EMBL/GenBank/DDBJ databases">
        <authorList>
            <person name="Catto M.A."/>
            <person name="Jacobson A."/>
            <person name="Kennedy G."/>
            <person name="Labadie P."/>
            <person name="Hunt B.G."/>
            <person name="Srinivasan R."/>
        </authorList>
    </citation>
    <scope>NUCLEOTIDE SEQUENCE</scope>
    <source>
        <strain evidence="1">PL_HMW_Pooled</strain>
        <tissue evidence="1">Head</tissue>
    </source>
</reference>
<accession>A0AAE1LHT9</accession>
<organism evidence="1 2">
    <name type="scientific">Frankliniella fusca</name>
    <dbReference type="NCBI Taxonomy" id="407009"/>
    <lineage>
        <taxon>Eukaryota</taxon>
        <taxon>Metazoa</taxon>
        <taxon>Ecdysozoa</taxon>
        <taxon>Arthropoda</taxon>
        <taxon>Hexapoda</taxon>
        <taxon>Insecta</taxon>
        <taxon>Pterygota</taxon>
        <taxon>Neoptera</taxon>
        <taxon>Paraneoptera</taxon>
        <taxon>Thysanoptera</taxon>
        <taxon>Terebrantia</taxon>
        <taxon>Thripoidea</taxon>
        <taxon>Thripidae</taxon>
        <taxon>Frankliniella</taxon>
    </lineage>
</organism>
<keyword evidence="2" id="KW-1185">Reference proteome</keyword>
<evidence type="ECO:0000313" key="1">
    <source>
        <dbReference type="EMBL" id="KAK3920736.1"/>
    </source>
</evidence>
<proteinExistence type="predicted"/>
<gene>
    <name evidence="1" type="ORF">KUF71_009973</name>
</gene>
<dbReference type="AlphaFoldDB" id="A0AAE1LHT9"/>
<evidence type="ECO:0000313" key="2">
    <source>
        <dbReference type="Proteomes" id="UP001219518"/>
    </source>
</evidence>
<dbReference type="EMBL" id="JAHWGI010001020">
    <property type="protein sequence ID" value="KAK3920736.1"/>
    <property type="molecule type" value="Genomic_DNA"/>
</dbReference>
<dbReference type="Proteomes" id="UP001219518">
    <property type="component" value="Unassembled WGS sequence"/>
</dbReference>